<gene>
    <name evidence="2" type="ORF">C1S65_15115</name>
</gene>
<feature type="transmembrane region" description="Helical" evidence="1">
    <location>
        <begin position="49"/>
        <end position="71"/>
    </location>
</feature>
<feature type="transmembrane region" description="Helical" evidence="1">
    <location>
        <begin position="161"/>
        <end position="178"/>
    </location>
</feature>
<dbReference type="AlphaFoldDB" id="A0AAD0PBZ0"/>
<name>A0AAD0PBZ0_PSEPU</name>
<proteinExistence type="predicted"/>
<feature type="transmembrane region" description="Helical" evidence="1">
    <location>
        <begin position="7"/>
        <end position="29"/>
    </location>
</feature>
<keyword evidence="1" id="KW-1133">Transmembrane helix</keyword>
<keyword evidence="1" id="KW-0812">Transmembrane</keyword>
<dbReference type="EMBL" id="CP030750">
    <property type="protein sequence ID" value="AXA25384.1"/>
    <property type="molecule type" value="Genomic_DNA"/>
</dbReference>
<protein>
    <submittedName>
        <fullName evidence="2">Uncharacterized protein</fullName>
    </submittedName>
</protein>
<sequence length="215" mass="24013">MQFAVALIEYLISGIAASAWLAALLHKFYAPYLPADPLAALKDTKELFILVYLPVVYVLGIYVDTTSSFLIRRSAQLDKQIHAWLEPVAPQRDRVLSIWEGLVGSPKKQPYEKTAQIVAHSIPDAVRMMETYVSRDRIARGAAFNAFAGCITALMCASAQHLPIIFLVCAIVFVYSCMMHNRLSRLSSQFKKVVRNNLRSASRTPIRQAGKRSKA</sequence>
<dbReference type="RefSeq" id="WP_112898475.1">
    <property type="nucleotide sequence ID" value="NZ_CP030750.1"/>
</dbReference>
<accession>A0AAD0PBZ0</accession>
<keyword evidence="1" id="KW-0472">Membrane</keyword>
<dbReference type="Proteomes" id="UP000251617">
    <property type="component" value="Chromosome"/>
</dbReference>
<evidence type="ECO:0000313" key="2">
    <source>
        <dbReference type="EMBL" id="AXA25384.1"/>
    </source>
</evidence>
<evidence type="ECO:0000313" key="3">
    <source>
        <dbReference type="Proteomes" id="UP000251617"/>
    </source>
</evidence>
<reference evidence="2 3" key="1">
    <citation type="submission" date="2018-06" db="EMBL/GenBank/DDBJ databases">
        <title>The genome of Pseudomonas putida NX-1, a lignin degrader.</title>
        <authorList>
            <person name="Xu Z."/>
        </authorList>
    </citation>
    <scope>NUCLEOTIDE SEQUENCE [LARGE SCALE GENOMIC DNA]</scope>
    <source>
        <strain evidence="2 3">NX-1</strain>
    </source>
</reference>
<organism evidence="2 3">
    <name type="scientific">Pseudomonas putida</name>
    <name type="common">Arthrobacter siderocapsulatus</name>
    <dbReference type="NCBI Taxonomy" id="303"/>
    <lineage>
        <taxon>Bacteria</taxon>
        <taxon>Pseudomonadati</taxon>
        <taxon>Pseudomonadota</taxon>
        <taxon>Gammaproteobacteria</taxon>
        <taxon>Pseudomonadales</taxon>
        <taxon>Pseudomonadaceae</taxon>
        <taxon>Pseudomonas</taxon>
    </lineage>
</organism>
<feature type="transmembrane region" description="Helical" evidence="1">
    <location>
        <begin position="138"/>
        <end position="155"/>
    </location>
</feature>
<evidence type="ECO:0000256" key="1">
    <source>
        <dbReference type="SAM" id="Phobius"/>
    </source>
</evidence>